<dbReference type="GO" id="GO:0000160">
    <property type="term" value="P:phosphorelay signal transduction system"/>
    <property type="evidence" value="ECO:0007669"/>
    <property type="project" value="InterPro"/>
</dbReference>
<organism evidence="4 5">
    <name type="scientific">Niveibacterium umoris</name>
    <dbReference type="NCBI Taxonomy" id="1193620"/>
    <lineage>
        <taxon>Bacteria</taxon>
        <taxon>Pseudomonadati</taxon>
        <taxon>Pseudomonadota</taxon>
        <taxon>Betaproteobacteria</taxon>
        <taxon>Rhodocyclales</taxon>
        <taxon>Rhodocyclaceae</taxon>
        <taxon>Niveibacterium</taxon>
    </lineage>
</organism>
<feature type="domain" description="Response regulatory" evidence="2">
    <location>
        <begin position="26"/>
        <end position="150"/>
    </location>
</feature>
<dbReference type="Gene3D" id="3.40.50.2300">
    <property type="match status" value="1"/>
</dbReference>
<sequence>MEFLFADDDPVMPDKAAASRNAPTWKMLVVDDDPEVVAVTRLALSGFEFLGRKVEILSAHSGIEGREIFNREPEIAVALIDVVMESEDAGLKLVEYIRVQCANHTTRVYLRTGQPGHAPVDRVIREYDIDDYKEKTELTAQKLRTLLYSGLRAYRDITTISRQRDGMRRVILATSDILRTGSLREFASAVLGQLTDLLGLNDSAIYCLVLPASDKSPRAARTLAASGSLVEFADQGDLESLPPAISARFKEALQRRESLHGEHDYVLYHRNHSGQENLLYVELKTEIGVHERELLELYAINVSLTFENLTVLEELQAAQGEVVSLLGDAVEQRRAPSAAHVERVARISHALALSIGLDERAARMILHAAPLHDVGKIAIDDAILLKPGTLDPEEWAAMKTHAVVGAELLARSDREVMQIAAQIARSHHEHWDGSGYPAGLAGEAIPLVGRIVALADAFDSLSTARPYRTRWPDEEIRSYLEAQSGKRFDPRLVAALLGDFGRFVAIRERFPDA</sequence>
<dbReference type="PANTHER" id="PTHR45228:SF9">
    <property type="entry name" value="3'3'-CGAMP-SPECIFIC PHOSPHODIESTERASE 2"/>
    <property type="match status" value="1"/>
</dbReference>
<dbReference type="InterPro" id="IPR001789">
    <property type="entry name" value="Sig_transdc_resp-reg_receiver"/>
</dbReference>
<evidence type="ECO:0000256" key="1">
    <source>
        <dbReference type="PROSITE-ProRule" id="PRU00169"/>
    </source>
</evidence>
<dbReference type="Pfam" id="PF13487">
    <property type="entry name" value="HD_5"/>
    <property type="match status" value="1"/>
</dbReference>
<evidence type="ECO:0000313" key="4">
    <source>
        <dbReference type="EMBL" id="MBB4012152.1"/>
    </source>
</evidence>
<dbReference type="Proteomes" id="UP000561045">
    <property type="component" value="Unassembled WGS sequence"/>
</dbReference>
<dbReference type="SUPFAM" id="SSF52172">
    <property type="entry name" value="CheY-like"/>
    <property type="match status" value="1"/>
</dbReference>
<accession>A0A840BKK5</accession>
<dbReference type="InterPro" id="IPR011006">
    <property type="entry name" value="CheY-like_superfamily"/>
</dbReference>
<dbReference type="InterPro" id="IPR052020">
    <property type="entry name" value="Cyclic_di-GMP/3'3'-cGAMP_PDE"/>
</dbReference>
<dbReference type="SMART" id="SM00471">
    <property type="entry name" value="HDc"/>
    <property type="match status" value="1"/>
</dbReference>
<dbReference type="Pfam" id="PF11849">
    <property type="entry name" value="DUF3369"/>
    <property type="match status" value="1"/>
</dbReference>
<dbReference type="CDD" id="cd00077">
    <property type="entry name" value="HDc"/>
    <property type="match status" value="1"/>
</dbReference>
<comment type="caution">
    <text evidence="4">The sequence shown here is derived from an EMBL/GenBank/DDBJ whole genome shotgun (WGS) entry which is preliminary data.</text>
</comment>
<dbReference type="EMBL" id="JACIET010000001">
    <property type="protein sequence ID" value="MBB4012152.1"/>
    <property type="molecule type" value="Genomic_DNA"/>
</dbReference>
<dbReference type="RefSeq" id="WP_183633677.1">
    <property type="nucleotide sequence ID" value="NZ_BAABLE010000011.1"/>
</dbReference>
<keyword evidence="5" id="KW-1185">Reference proteome</keyword>
<gene>
    <name evidence="4" type="ORF">GGR36_001460</name>
</gene>
<protein>
    <submittedName>
        <fullName evidence="4">Response regulator RpfG family c-di-GMP phosphodiesterase</fullName>
    </submittedName>
</protein>
<feature type="modified residue" description="4-aspartylphosphate" evidence="1">
    <location>
        <position position="81"/>
    </location>
</feature>
<feature type="domain" description="HD-GYP" evidence="3">
    <location>
        <begin position="315"/>
        <end position="512"/>
    </location>
</feature>
<dbReference type="InterPro" id="IPR037522">
    <property type="entry name" value="HD_GYP_dom"/>
</dbReference>
<dbReference type="AlphaFoldDB" id="A0A840BKK5"/>
<evidence type="ECO:0000259" key="3">
    <source>
        <dbReference type="PROSITE" id="PS51832"/>
    </source>
</evidence>
<keyword evidence="1" id="KW-0597">Phosphoprotein</keyword>
<dbReference type="PANTHER" id="PTHR45228">
    <property type="entry name" value="CYCLIC DI-GMP PHOSPHODIESTERASE TM_0186-RELATED"/>
    <property type="match status" value="1"/>
</dbReference>
<dbReference type="SUPFAM" id="SSF109604">
    <property type="entry name" value="HD-domain/PDEase-like"/>
    <property type="match status" value="1"/>
</dbReference>
<name>A0A840BKK5_9RHOO</name>
<proteinExistence type="predicted"/>
<dbReference type="GO" id="GO:0008081">
    <property type="term" value="F:phosphoric diester hydrolase activity"/>
    <property type="evidence" value="ECO:0007669"/>
    <property type="project" value="UniProtKB-ARBA"/>
</dbReference>
<dbReference type="Gene3D" id="1.10.3210.10">
    <property type="entry name" value="Hypothetical protein af1432"/>
    <property type="match status" value="1"/>
</dbReference>
<reference evidence="4 5" key="1">
    <citation type="submission" date="2020-08" db="EMBL/GenBank/DDBJ databases">
        <title>Genomic Encyclopedia of Type Strains, Phase IV (KMG-IV): sequencing the most valuable type-strain genomes for metagenomic binning, comparative biology and taxonomic classification.</title>
        <authorList>
            <person name="Goeker M."/>
        </authorList>
    </citation>
    <scope>NUCLEOTIDE SEQUENCE [LARGE SCALE GENOMIC DNA]</scope>
    <source>
        <strain evidence="4 5">DSM 106739</strain>
    </source>
</reference>
<dbReference type="PROSITE" id="PS51832">
    <property type="entry name" value="HD_GYP"/>
    <property type="match status" value="1"/>
</dbReference>
<evidence type="ECO:0000313" key="5">
    <source>
        <dbReference type="Proteomes" id="UP000561045"/>
    </source>
</evidence>
<dbReference type="InterPro" id="IPR021800">
    <property type="entry name" value="DUF3369"/>
</dbReference>
<dbReference type="InterPro" id="IPR003607">
    <property type="entry name" value="HD/PDEase_dom"/>
</dbReference>
<evidence type="ECO:0000259" key="2">
    <source>
        <dbReference type="PROSITE" id="PS50110"/>
    </source>
</evidence>
<dbReference type="PROSITE" id="PS50110">
    <property type="entry name" value="RESPONSE_REGULATORY"/>
    <property type="match status" value="1"/>
</dbReference>